<proteinExistence type="predicted"/>
<feature type="compositionally biased region" description="Low complexity" evidence="4">
    <location>
        <begin position="23"/>
        <end position="38"/>
    </location>
</feature>
<keyword evidence="3" id="KW-0833">Ubl conjugation pathway</keyword>
<feature type="compositionally biased region" description="Polar residues" evidence="4">
    <location>
        <begin position="7"/>
        <end position="22"/>
    </location>
</feature>
<evidence type="ECO:0000313" key="6">
    <source>
        <dbReference type="EMBL" id="VAI21021.1"/>
    </source>
</evidence>
<dbReference type="Gene3D" id="1.25.40.420">
    <property type="match status" value="1"/>
</dbReference>
<evidence type="ECO:0000256" key="2">
    <source>
        <dbReference type="ARBA" id="ARBA00004906"/>
    </source>
</evidence>
<comment type="function">
    <text evidence="1">May act as a substrate-specific adapter of an E3 ubiquitin-protein ligase complex (CUL3-RBX1-BTB) which mediates the ubiquitination and subsequent proteasomal degradation of target proteins.</text>
</comment>
<name>A0A9R0WR91_TRITD</name>
<dbReference type="GO" id="GO:0005634">
    <property type="term" value="C:nucleus"/>
    <property type="evidence" value="ECO:0007669"/>
    <property type="project" value="TreeGrafter"/>
</dbReference>
<dbReference type="SMART" id="SM00875">
    <property type="entry name" value="BACK"/>
    <property type="match status" value="1"/>
</dbReference>
<evidence type="ECO:0000259" key="5">
    <source>
        <dbReference type="PROSITE" id="PS50097"/>
    </source>
</evidence>
<dbReference type="InterPro" id="IPR011705">
    <property type="entry name" value="BACK"/>
</dbReference>
<keyword evidence="7" id="KW-1185">Reference proteome</keyword>
<dbReference type="Pfam" id="PF00651">
    <property type="entry name" value="BTB"/>
    <property type="match status" value="1"/>
</dbReference>
<evidence type="ECO:0000256" key="4">
    <source>
        <dbReference type="SAM" id="MobiDB-lite"/>
    </source>
</evidence>
<dbReference type="CDD" id="cd18186">
    <property type="entry name" value="BTB_POZ_ZBTB_KLHL-like"/>
    <property type="match status" value="1"/>
</dbReference>
<evidence type="ECO:0000256" key="1">
    <source>
        <dbReference type="ARBA" id="ARBA00002668"/>
    </source>
</evidence>
<dbReference type="PANTHER" id="PTHR46336:SF19">
    <property type="entry name" value="BTB DOMAIN-CONTAINING PROTEIN"/>
    <property type="match status" value="1"/>
</dbReference>
<evidence type="ECO:0000313" key="7">
    <source>
        <dbReference type="Proteomes" id="UP000324705"/>
    </source>
</evidence>
<comment type="pathway">
    <text evidence="2">Protein modification; protein ubiquitination.</text>
</comment>
<dbReference type="FunFam" id="1.25.40.420:FF:000008">
    <property type="entry name" value="BTB/POZ domain-containing protein POB1"/>
    <property type="match status" value="1"/>
</dbReference>
<feature type="region of interest" description="Disordered" evidence="4">
    <location>
        <begin position="1"/>
        <end position="38"/>
    </location>
</feature>
<dbReference type="SMART" id="SM00225">
    <property type="entry name" value="BTB"/>
    <property type="match status" value="1"/>
</dbReference>
<feature type="region of interest" description="Disordered" evidence="4">
    <location>
        <begin position="86"/>
        <end position="107"/>
    </location>
</feature>
<feature type="domain" description="BTB" evidence="5">
    <location>
        <begin position="111"/>
        <end position="183"/>
    </location>
</feature>
<dbReference type="Proteomes" id="UP000324705">
    <property type="component" value="Chromosome 5A"/>
</dbReference>
<dbReference type="GO" id="GO:0010114">
    <property type="term" value="P:response to red light"/>
    <property type="evidence" value="ECO:0007669"/>
    <property type="project" value="TreeGrafter"/>
</dbReference>
<dbReference type="EMBL" id="LT934119">
    <property type="protein sequence ID" value="VAI21021.1"/>
    <property type="molecule type" value="Genomic_DNA"/>
</dbReference>
<dbReference type="Gene3D" id="3.30.710.10">
    <property type="entry name" value="Potassium Channel Kv1.1, Chain A"/>
    <property type="match status" value="1"/>
</dbReference>
<dbReference type="InterPro" id="IPR000210">
    <property type="entry name" value="BTB/POZ_dom"/>
</dbReference>
<dbReference type="SUPFAM" id="SSF54695">
    <property type="entry name" value="POZ domain"/>
    <property type="match status" value="1"/>
</dbReference>
<dbReference type="InterPro" id="IPR045890">
    <property type="entry name" value="POB1-like"/>
</dbReference>
<gene>
    <name evidence="6" type="ORF">TRITD_5Av1G193860</name>
</gene>
<accession>A0A9R0WR91</accession>
<dbReference type="InterPro" id="IPR011333">
    <property type="entry name" value="SKP1/BTB/POZ_sf"/>
</dbReference>
<reference evidence="6 7" key="1">
    <citation type="submission" date="2017-09" db="EMBL/GenBank/DDBJ databases">
        <authorList>
            <consortium name="International Durum Wheat Genome Sequencing Consortium (IDWGSC)"/>
            <person name="Milanesi L."/>
        </authorList>
    </citation>
    <scope>NUCLEOTIDE SEQUENCE [LARGE SCALE GENOMIC DNA]</scope>
    <source>
        <strain evidence="7">cv. Svevo</strain>
    </source>
</reference>
<evidence type="ECO:0000256" key="3">
    <source>
        <dbReference type="ARBA" id="ARBA00022786"/>
    </source>
</evidence>
<dbReference type="OMA" id="LLIWVEN"/>
<dbReference type="Gramene" id="TRITD5Av1G193860.1">
    <property type="protein sequence ID" value="TRITD5Av1G193860.1"/>
    <property type="gene ID" value="TRITD5Av1G193860"/>
</dbReference>
<dbReference type="AlphaFoldDB" id="A0A9R0WR91"/>
<sequence length="329" mass="36004">MVGEMKGTTSPPLVSLISATQQSLSPSSYASRPSSSLGLRPSAMVLPEVSGMAGAGAEEAVVGESFEFAFDKEAFSDKKLRVEVVGSDDAASRKRRREDDKSDEGECVDSSSIVMAAPILRVTTMHINSAILAAKSPFFFKLFSNGMKESDKGQATLRIADSEENAFMELLYFMYSGKLTPTTEPTHLVDILMAADKFEVISCIKLCGQLLTSLPMTPESAVLCLDLPYSISMAPALAVAAKKFFAERYKDFLSTKLQDELMRIPLAGILAILSRNDLGVLPEEAVYDFVLRWADLQYPNPEEKRKILSSQLLPLVPLVRSRVRTIVLD</sequence>
<organism evidence="6 7">
    <name type="scientific">Triticum turgidum subsp. durum</name>
    <name type="common">Durum wheat</name>
    <name type="synonym">Triticum durum</name>
    <dbReference type="NCBI Taxonomy" id="4567"/>
    <lineage>
        <taxon>Eukaryota</taxon>
        <taxon>Viridiplantae</taxon>
        <taxon>Streptophyta</taxon>
        <taxon>Embryophyta</taxon>
        <taxon>Tracheophyta</taxon>
        <taxon>Spermatophyta</taxon>
        <taxon>Magnoliopsida</taxon>
        <taxon>Liliopsida</taxon>
        <taxon>Poales</taxon>
        <taxon>Poaceae</taxon>
        <taxon>BOP clade</taxon>
        <taxon>Pooideae</taxon>
        <taxon>Triticodae</taxon>
        <taxon>Triticeae</taxon>
        <taxon>Triticinae</taxon>
        <taxon>Triticum</taxon>
    </lineage>
</organism>
<dbReference type="PANTHER" id="PTHR46336">
    <property type="entry name" value="OS02G0260700 PROTEIN"/>
    <property type="match status" value="1"/>
</dbReference>
<protein>
    <recommendedName>
        <fullName evidence="5">BTB domain-containing protein</fullName>
    </recommendedName>
</protein>
<dbReference type="Pfam" id="PF07707">
    <property type="entry name" value="BACK"/>
    <property type="match status" value="1"/>
</dbReference>
<dbReference type="PROSITE" id="PS50097">
    <property type="entry name" value="BTB"/>
    <property type="match status" value="1"/>
</dbReference>